<keyword evidence="1" id="KW-0472">Membrane</keyword>
<organism evidence="2 3">
    <name type="scientific">Acinetobacter dispersus</name>
    <dbReference type="NCBI Taxonomy" id="70348"/>
    <lineage>
        <taxon>Bacteria</taxon>
        <taxon>Pseudomonadati</taxon>
        <taxon>Pseudomonadota</taxon>
        <taxon>Gammaproteobacteria</taxon>
        <taxon>Moraxellales</taxon>
        <taxon>Moraxellaceae</taxon>
        <taxon>Acinetobacter</taxon>
    </lineage>
</organism>
<evidence type="ECO:0000256" key="1">
    <source>
        <dbReference type="SAM" id="Phobius"/>
    </source>
</evidence>
<accession>N9MLW0</accession>
<sequence>MKTDPVMTKTKFRLILISSLLCIFISAIFDAYDATSIEISELLSRDVQHWELVISGLLSIVFFVVLIGLLLFKEWARKIYIYSFFPLLLIYLLPSYSWTFMSGFGAIFYELGNILSTLIWGVLVVPSLYQPLFKKNTE</sequence>
<dbReference type="Proteomes" id="UP000013261">
    <property type="component" value="Unassembled WGS sequence"/>
</dbReference>
<dbReference type="PATRIC" id="fig|1217703.3.peg.1203"/>
<keyword evidence="1" id="KW-1133">Transmembrane helix</keyword>
<reference evidence="2 3" key="1">
    <citation type="submission" date="2013-02" db="EMBL/GenBank/DDBJ databases">
        <title>The Genome Sequence of Acinetobacter sp. ANC 4105.</title>
        <authorList>
            <consortium name="The Broad Institute Genome Sequencing Platform"/>
            <consortium name="The Broad Institute Genome Sequencing Center for Infectious Disease"/>
            <person name="Cerqueira G."/>
            <person name="Feldgarden M."/>
            <person name="Courvalin P."/>
            <person name="Perichon B."/>
            <person name="Grillot-Courvalin C."/>
            <person name="Clermont D."/>
            <person name="Rocha E."/>
            <person name="Yoon E.-J."/>
            <person name="Nemec A."/>
            <person name="Walker B."/>
            <person name="Young S.K."/>
            <person name="Zeng Q."/>
            <person name="Gargeya S."/>
            <person name="Fitzgerald M."/>
            <person name="Haas B."/>
            <person name="Abouelleil A."/>
            <person name="Alvarado L."/>
            <person name="Arachchi H.M."/>
            <person name="Berlin A.M."/>
            <person name="Chapman S.B."/>
            <person name="Dewar J."/>
            <person name="Goldberg J."/>
            <person name="Griggs A."/>
            <person name="Gujja S."/>
            <person name="Hansen M."/>
            <person name="Howarth C."/>
            <person name="Imamovic A."/>
            <person name="Larimer J."/>
            <person name="McCowan C."/>
            <person name="Murphy C."/>
            <person name="Neiman D."/>
            <person name="Pearson M."/>
            <person name="Priest M."/>
            <person name="Roberts A."/>
            <person name="Saif S."/>
            <person name="Shea T."/>
            <person name="Sisk P."/>
            <person name="Sykes S."/>
            <person name="Wortman J."/>
            <person name="Nusbaum C."/>
            <person name="Birren B."/>
        </authorList>
    </citation>
    <scope>NUCLEOTIDE SEQUENCE [LARGE SCALE GENOMIC DNA]</scope>
    <source>
        <strain evidence="2 3">ANC 4105</strain>
    </source>
</reference>
<proteinExistence type="predicted"/>
<feature type="transmembrane region" description="Helical" evidence="1">
    <location>
        <begin position="79"/>
        <end position="101"/>
    </location>
</feature>
<keyword evidence="3" id="KW-1185">Reference proteome</keyword>
<dbReference type="EMBL" id="APRL01000010">
    <property type="protein sequence ID" value="ENW94330.1"/>
    <property type="molecule type" value="Genomic_DNA"/>
</dbReference>
<dbReference type="RefSeq" id="WP_005186319.1">
    <property type="nucleotide sequence ID" value="NZ_KB850049.1"/>
</dbReference>
<gene>
    <name evidence="2" type="ORF">F904_01251</name>
</gene>
<protein>
    <submittedName>
        <fullName evidence="2">Uncharacterized protein</fullName>
    </submittedName>
</protein>
<feature type="transmembrane region" description="Helical" evidence="1">
    <location>
        <begin position="12"/>
        <end position="32"/>
    </location>
</feature>
<name>N9MLW0_9GAMM</name>
<feature type="transmembrane region" description="Helical" evidence="1">
    <location>
        <begin position="107"/>
        <end position="129"/>
    </location>
</feature>
<dbReference type="eggNOG" id="ENOG50329V9">
    <property type="taxonomic scope" value="Bacteria"/>
</dbReference>
<dbReference type="HOGENOM" id="CLU_147813_0_0_6"/>
<evidence type="ECO:0000313" key="2">
    <source>
        <dbReference type="EMBL" id="ENW94330.1"/>
    </source>
</evidence>
<comment type="caution">
    <text evidence="2">The sequence shown here is derived from an EMBL/GenBank/DDBJ whole genome shotgun (WGS) entry which is preliminary data.</text>
</comment>
<feature type="transmembrane region" description="Helical" evidence="1">
    <location>
        <begin position="52"/>
        <end position="72"/>
    </location>
</feature>
<dbReference type="AlphaFoldDB" id="N9MLW0"/>
<evidence type="ECO:0000313" key="3">
    <source>
        <dbReference type="Proteomes" id="UP000013261"/>
    </source>
</evidence>
<keyword evidence="1" id="KW-0812">Transmembrane</keyword>
<dbReference type="OrthoDB" id="6712767at2"/>